<evidence type="ECO:0000256" key="1">
    <source>
        <dbReference type="SAM" id="MobiDB-lite"/>
    </source>
</evidence>
<feature type="non-terminal residue" evidence="2">
    <location>
        <position position="67"/>
    </location>
</feature>
<evidence type="ECO:0000313" key="2">
    <source>
        <dbReference type="EMBL" id="CAI8004204.1"/>
    </source>
</evidence>
<organism evidence="2 3">
    <name type="scientific">Geodia barretti</name>
    <name type="common">Barrett's horny sponge</name>
    <dbReference type="NCBI Taxonomy" id="519541"/>
    <lineage>
        <taxon>Eukaryota</taxon>
        <taxon>Metazoa</taxon>
        <taxon>Porifera</taxon>
        <taxon>Demospongiae</taxon>
        <taxon>Heteroscleromorpha</taxon>
        <taxon>Tetractinellida</taxon>
        <taxon>Astrophorina</taxon>
        <taxon>Geodiidae</taxon>
        <taxon>Geodia</taxon>
    </lineage>
</organism>
<gene>
    <name evidence="2" type="ORF">GBAR_LOCUS3853</name>
</gene>
<proteinExistence type="predicted"/>
<keyword evidence="3" id="KW-1185">Reference proteome</keyword>
<dbReference type="EMBL" id="CASHTH010000552">
    <property type="protein sequence ID" value="CAI8004204.1"/>
    <property type="molecule type" value="Genomic_DNA"/>
</dbReference>
<feature type="compositionally biased region" description="Basic residues" evidence="1">
    <location>
        <begin position="54"/>
        <end position="67"/>
    </location>
</feature>
<sequence>SPEPWPTSETVRAVLEREAILRAKQALQHSSTGSSRQDTTGISSRKQGSSPRSQPKKKGSSASHLRV</sequence>
<dbReference type="Proteomes" id="UP001174909">
    <property type="component" value="Unassembled WGS sequence"/>
</dbReference>
<evidence type="ECO:0000313" key="3">
    <source>
        <dbReference type="Proteomes" id="UP001174909"/>
    </source>
</evidence>
<feature type="region of interest" description="Disordered" evidence="1">
    <location>
        <begin position="23"/>
        <end position="67"/>
    </location>
</feature>
<protein>
    <submittedName>
        <fullName evidence="2">Uncharacterized protein</fullName>
    </submittedName>
</protein>
<comment type="caution">
    <text evidence="2">The sequence shown here is derived from an EMBL/GenBank/DDBJ whole genome shotgun (WGS) entry which is preliminary data.</text>
</comment>
<accession>A0AA35R4P8</accession>
<dbReference type="AlphaFoldDB" id="A0AA35R4P8"/>
<name>A0AA35R4P8_GEOBA</name>
<feature type="compositionally biased region" description="Polar residues" evidence="1">
    <location>
        <begin position="27"/>
        <end position="53"/>
    </location>
</feature>
<reference evidence="2" key="1">
    <citation type="submission" date="2023-03" db="EMBL/GenBank/DDBJ databases">
        <authorList>
            <person name="Steffen K."/>
            <person name="Cardenas P."/>
        </authorList>
    </citation>
    <scope>NUCLEOTIDE SEQUENCE</scope>
</reference>